<feature type="transmembrane region" description="Helical" evidence="13">
    <location>
        <begin position="188"/>
        <end position="208"/>
    </location>
</feature>
<keyword evidence="5" id="KW-0276">Fatty acid metabolism</keyword>
<organism evidence="15">
    <name type="scientific">Darwinula stevensoni</name>
    <dbReference type="NCBI Taxonomy" id="69355"/>
    <lineage>
        <taxon>Eukaryota</taxon>
        <taxon>Metazoa</taxon>
        <taxon>Ecdysozoa</taxon>
        <taxon>Arthropoda</taxon>
        <taxon>Crustacea</taxon>
        <taxon>Oligostraca</taxon>
        <taxon>Ostracoda</taxon>
        <taxon>Podocopa</taxon>
        <taxon>Podocopida</taxon>
        <taxon>Darwinulocopina</taxon>
        <taxon>Darwinuloidea</taxon>
        <taxon>Darwinulidae</taxon>
        <taxon>Darwinula</taxon>
    </lineage>
</organism>
<keyword evidence="10 13" id="KW-0472">Membrane</keyword>
<feature type="domain" description="Fatty acid desaturase" evidence="14">
    <location>
        <begin position="75"/>
        <end position="289"/>
    </location>
</feature>
<feature type="transmembrane region" description="Helical" evidence="13">
    <location>
        <begin position="70"/>
        <end position="90"/>
    </location>
</feature>
<dbReference type="GO" id="GO:0006636">
    <property type="term" value="P:unsaturated fatty acid biosynthetic process"/>
    <property type="evidence" value="ECO:0007669"/>
    <property type="project" value="TreeGrafter"/>
</dbReference>
<evidence type="ECO:0000256" key="9">
    <source>
        <dbReference type="ARBA" id="ARBA00023098"/>
    </source>
</evidence>
<evidence type="ECO:0000256" key="8">
    <source>
        <dbReference type="ARBA" id="ARBA00023004"/>
    </source>
</evidence>
<dbReference type="PANTHER" id="PTHR11351:SF31">
    <property type="entry name" value="DESATURASE 1, ISOFORM A-RELATED"/>
    <property type="match status" value="1"/>
</dbReference>
<dbReference type="EMBL" id="CAJPEV010000206">
    <property type="protein sequence ID" value="CAG0882359.1"/>
    <property type="molecule type" value="Genomic_DNA"/>
</dbReference>
<evidence type="ECO:0000256" key="7">
    <source>
        <dbReference type="ARBA" id="ARBA00023002"/>
    </source>
</evidence>
<sequence>MAPNTKDTDILPTGRLYEFEPLPQESSVGAPLTDKIYDKDIVWRNVILFIILHSMAPLGIYYIFARTMAATNLFFVALVLCSGFGITAGAHRLWAHRSYKAKWPLRLLLGFFNTIAFQNDIHEWSRDHRVHHKFSETDADPHNARRGFFFSHVGWLCVKKHQEVIARGKSVDCNDLLADPIVYYQRMFYLPLVLLCCFVFPTVTPVYFWGEDAWVAFCTCALARYCLVLNGTWLVNSAAHIWGPHPYDKNISAVENLSVATLAFGEGWHNYHHTFPWDYKTSELGAYHVNFTALFIDFMAFLGLAYDLKSVPDEVVKQRVLRTGDGSHYRWGGPVNDKRVKLA</sequence>
<keyword evidence="9" id="KW-0443">Lipid metabolism</keyword>
<dbReference type="InterPro" id="IPR005804">
    <property type="entry name" value="FA_desaturase_dom"/>
</dbReference>
<evidence type="ECO:0000256" key="11">
    <source>
        <dbReference type="ARBA" id="ARBA00023160"/>
    </source>
</evidence>
<evidence type="ECO:0000256" key="4">
    <source>
        <dbReference type="ARBA" id="ARBA00022692"/>
    </source>
</evidence>
<evidence type="ECO:0000256" key="6">
    <source>
        <dbReference type="ARBA" id="ARBA00022989"/>
    </source>
</evidence>
<keyword evidence="3 12" id="KW-0444">Lipid biosynthesis</keyword>
<comment type="subcellular location">
    <subcellularLocation>
        <location evidence="1">Membrane</location>
        <topology evidence="1">Multi-pass membrane protein</topology>
    </subcellularLocation>
</comment>
<dbReference type="OrthoDB" id="10260134at2759"/>
<dbReference type="CDD" id="cd03505">
    <property type="entry name" value="Delta9-FADS-like"/>
    <property type="match status" value="1"/>
</dbReference>
<evidence type="ECO:0000313" key="15">
    <source>
        <dbReference type="EMBL" id="CAD7242022.1"/>
    </source>
</evidence>
<accession>A0A7R8X3H6</accession>
<comment type="similarity">
    <text evidence="2 12">Belongs to the fatty acid desaturase type 1 family.</text>
</comment>
<evidence type="ECO:0000256" key="5">
    <source>
        <dbReference type="ARBA" id="ARBA00022832"/>
    </source>
</evidence>
<evidence type="ECO:0000256" key="2">
    <source>
        <dbReference type="ARBA" id="ARBA00009295"/>
    </source>
</evidence>
<dbReference type="GO" id="GO:0004768">
    <property type="term" value="F:stearoyl-CoA 9-desaturase activity"/>
    <property type="evidence" value="ECO:0007669"/>
    <property type="project" value="TreeGrafter"/>
</dbReference>
<evidence type="ECO:0000256" key="1">
    <source>
        <dbReference type="ARBA" id="ARBA00004141"/>
    </source>
</evidence>
<evidence type="ECO:0000256" key="13">
    <source>
        <dbReference type="SAM" id="Phobius"/>
    </source>
</evidence>
<reference evidence="15" key="1">
    <citation type="submission" date="2020-11" db="EMBL/GenBank/DDBJ databases">
        <authorList>
            <person name="Tran Van P."/>
        </authorList>
    </citation>
    <scope>NUCLEOTIDE SEQUENCE</scope>
</reference>
<keyword evidence="7 12" id="KW-0560">Oxidoreductase</keyword>
<feature type="transmembrane region" description="Helical" evidence="13">
    <location>
        <begin position="214"/>
        <end position="235"/>
    </location>
</feature>
<protein>
    <recommendedName>
        <fullName evidence="14">Fatty acid desaturase domain-containing protein</fullName>
    </recommendedName>
</protein>
<comment type="domain">
    <text evidence="12">The histidine box domains are involved in binding the catalytic metal ions.</text>
</comment>
<dbReference type="EMBL" id="LR899723">
    <property type="protein sequence ID" value="CAD7242022.1"/>
    <property type="molecule type" value="Genomic_DNA"/>
</dbReference>
<evidence type="ECO:0000256" key="12">
    <source>
        <dbReference type="RuleBase" id="RU000581"/>
    </source>
</evidence>
<dbReference type="GO" id="GO:0005506">
    <property type="term" value="F:iron ion binding"/>
    <property type="evidence" value="ECO:0007669"/>
    <property type="project" value="TreeGrafter"/>
</dbReference>
<keyword evidence="8" id="KW-0408">Iron</keyword>
<name>A0A7R8X3H6_9CRUS</name>
<evidence type="ECO:0000256" key="3">
    <source>
        <dbReference type="ARBA" id="ARBA00022516"/>
    </source>
</evidence>
<evidence type="ECO:0000313" key="16">
    <source>
        <dbReference type="Proteomes" id="UP000677054"/>
    </source>
</evidence>
<feature type="transmembrane region" description="Helical" evidence="13">
    <location>
        <begin position="42"/>
        <end position="64"/>
    </location>
</feature>
<evidence type="ECO:0000256" key="10">
    <source>
        <dbReference type="ARBA" id="ARBA00023136"/>
    </source>
</evidence>
<dbReference type="Pfam" id="PF00487">
    <property type="entry name" value="FA_desaturase"/>
    <property type="match status" value="1"/>
</dbReference>
<dbReference type="PRINTS" id="PR00075">
    <property type="entry name" value="FACDDSATRASE"/>
</dbReference>
<evidence type="ECO:0000259" key="14">
    <source>
        <dbReference type="Pfam" id="PF00487"/>
    </source>
</evidence>
<keyword evidence="6 13" id="KW-1133">Transmembrane helix</keyword>
<dbReference type="Proteomes" id="UP000677054">
    <property type="component" value="Unassembled WGS sequence"/>
</dbReference>
<keyword evidence="16" id="KW-1185">Reference proteome</keyword>
<dbReference type="GO" id="GO:0005789">
    <property type="term" value="C:endoplasmic reticulum membrane"/>
    <property type="evidence" value="ECO:0007669"/>
    <property type="project" value="TreeGrafter"/>
</dbReference>
<comment type="cofactor">
    <cofactor evidence="12">
        <name>Fe(2+)</name>
        <dbReference type="ChEBI" id="CHEBI:29033"/>
    </cofactor>
</comment>
<proteinExistence type="inferred from homology"/>
<dbReference type="PANTHER" id="PTHR11351">
    <property type="entry name" value="ACYL-COA DESATURASE"/>
    <property type="match status" value="1"/>
</dbReference>
<gene>
    <name evidence="15" type="ORF">DSTB1V02_LOCUS1997</name>
</gene>
<keyword evidence="4 12" id="KW-0812">Transmembrane</keyword>
<dbReference type="AlphaFoldDB" id="A0A7R8X3H6"/>
<keyword evidence="11 12" id="KW-0275">Fatty acid biosynthesis</keyword>
<dbReference type="InterPro" id="IPR015876">
    <property type="entry name" value="Acyl-CoA_DS"/>
</dbReference>